<proteinExistence type="predicted"/>
<dbReference type="InterPro" id="IPR052534">
    <property type="entry name" value="Extracell_DNA_Util/SecSys_Comp"/>
</dbReference>
<reference evidence="2 3" key="1">
    <citation type="journal article" date="2016" name="Nat. Commun.">
        <title>Thousands of microbial genomes shed light on interconnected biogeochemical processes in an aquifer system.</title>
        <authorList>
            <person name="Anantharaman K."/>
            <person name="Brown C.T."/>
            <person name="Hug L.A."/>
            <person name="Sharon I."/>
            <person name="Castelle C.J."/>
            <person name="Probst A.J."/>
            <person name="Thomas B.C."/>
            <person name="Singh A."/>
            <person name="Wilkins M.J."/>
            <person name="Karaoz U."/>
            <person name="Brodie E.L."/>
            <person name="Williams K.H."/>
            <person name="Hubbard S.S."/>
            <person name="Banfield J.F."/>
        </authorList>
    </citation>
    <scope>NUCLEOTIDE SEQUENCE [LARGE SCALE GENOMIC DNA]</scope>
</reference>
<dbReference type="PANTHER" id="PTHR40278">
    <property type="entry name" value="DNA UTILIZATION PROTEIN HOFN"/>
    <property type="match status" value="1"/>
</dbReference>
<gene>
    <name evidence="2" type="ORF">A2113_02675</name>
</gene>
<keyword evidence="1" id="KW-0472">Membrane</keyword>
<protein>
    <recommendedName>
        <fullName evidence="4">Fimbrial assembly protein</fullName>
    </recommendedName>
</protein>
<organism evidence="2 3">
    <name type="scientific">Candidatus Woykebacteria bacterium GWA1_44_8</name>
    <dbReference type="NCBI Taxonomy" id="1802591"/>
    <lineage>
        <taxon>Bacteria</taxon>
        <taxon>Candidatus Woykeibacteriota</taxon>
    </lineage>
</organism>
<feature type="transmembrane region" description="Helical" evidence="1">
    <location>
        <begin position="32"/>
        <end position="56"/>
    </location>
</feature>
<evidence type="ECO:0000313" key="2">
    <source>
        <dbReference type="EMBL" id="OGY22089.1"/>
    </source>
</evidence>
<evidence type="ECO:0000256" key="1">
    <source>
        <dbReference type="SAM" id="Phobius"/>
    </source>
</evidence>
<name>A0A1G1W327_9BACT</name>
<keyword evidence="1" id="KW-0812">Transmembrane</keyword>
<sequence length="190" mass="20613">MSLLPLFNKSSAKNINLLPEEEVAALFVKRDLILALSIPAATLILLVVVFVGLFLFEAGQKLRRADLAKKINQTTQEWQKYADTAATVVQINTDLKTYQATAEKNKGFHDNLVAIRDIVPSSVVLSKIDLSAAGEATVGGSATDPKDVYQFIDILKKKGGPYSGVSLKNVSYSASDNTYKFSVSFVVAVK</sequence>
<dbReference type="PANTHER" id="PTHR40278:SF1">
    <property type="entry name" value="DNA UTILIZATION PROTEIN HOFN"/>
    <property type="match status" value="1"/>
</dbReference>
<dbReference type="Proteomes" id="UP000176299">
    <property type="component" value="Unassembled WGS sequence"/>
</dbReference>
<dbReference type="AlphaFoldDB" id="A0A1G1W327"/>
<accession>A0A1G1W327</accession>
<evidence type="ECO:0008006" key="4">
    <source>
        <dbReference type="Google" id="ProtNLM"/>
    </source>
</evidence>
<dbReference type="EMBL" id="MHCN01000009">
    <property type="protein sequence ID" value="OGY22089.1"/>
    <property type="molecule type" value="Genomic_DNA"/>
</dbReference>
<comment type="caution">
    <text evidence="2">The sequence shown here is derived from an EMBL/GenBank/DDBJ whole genome shotgun (WGS) entry which is preliminary data.</text>
</comment>
<keyword evidence="1" id="KW-1133">Transmembrane helix</keyword>
<evidence type="ECO:0000313" key="3">
    <source>
        <dbReference type="Proteomes" id="UP000176299"/>
    </source>
</evidence>